<protein>
    <submittedName>
        <fullName evidence="2">6872_t:CDS:1</fullName>
    </submittedName>
</protein>
<feature type="compositionally biased region" description="Low complexity" evidence="1">
    <location>
        <begin position="102"/>
        <end position="122"/>
    </location>
</feature>
<dbReference type="OrthoDB" id="10377842at2759"/>
<dbReference type="AlphaFoldDB" id="A0A9N9PI85"/>
<accession>A0A9N9PI85</accession>
<name>A0A9N9PI85_9GLOM</name>
<reference evidence="2" key="1">
    <citation type="submission" date="2021-06" db="EMBL/GenBank/DDBJ databases">
        <authorList>
            <person name="Kallberg Y."/>
            <person name="Tangrot J."/>
            <person name="Rosling A."/>
        </authorList>
    </citation>
    <scope>NUCLEOTIDE SEQUENCE</scope>
    <source>
        <strain evidence="2">MA453B</strain>
    </source>
</reference>
<feature type="compositionally biased region" description="Gly residues" evidence="1">
    <location>
        <begin position="123"/>
        <end position="135"/>
    </location>
</feature>
<proteinExistence type="predicted"/>
<keyword evidence="3" id="KW-1185">Reference proteome</keyword>
<feature type="non-terminal residue" evidence="2">
    <location>
        <position position="192"/>
    </location>
</feature>
<feature type="region of interest" description="Disordered" evidence="1">
    <location>
        <begin position="97"/>
        <end position="148"/>
    </location>
</feature>
<evidence type="ECO:0000313" key="2">
    <source>
        <dbReference type="EMBL" id="CAG8823004.1"/>
    </source>
</evidence>
<feature type="non-terminal residue" evidence="2">
    <location>
        <position position="1"/>
    </location>
</feature>
<sequence length="192" mass="20905">NIQNTRYLGIFSNESVVDDWYKAVLELSKKNSGEVKYSIEKVSRKWYMLPHLDHIIHVTQNAPENELKQFKGKCFWLLMDNVGGRHIPLINNFEGSGGGNSGSNNPGSNSGSGNTSGNPGSNTGQGGSPAGGNTGGANKPNNSGSGLNQKQKLALDEIFKNLQMQQTDNNDNDLEELRKVSQKLAELLNMQN</sequence>
<evidence type="ECO:0000256" key="1">
    <source>
        <dbReference type="SAM" id="MobiDB-lite"/>
    </source>
</evidence>
<feature type="compositionally biased region" description="Polar residues" evidence="1">
    <location>
        <begin position="139"/>
        <end position="148"/>
    </location>
</feature>
<comment type="caution">
    <text evidence="2">The sequence shown here is derived from an EMBL/GenBank/DDBJ whole genome shotgun (WGS) entry which is preliminary data.</text>
</comment>
<evidence type="ECO:0000313" key="3">
    <source>
        <dbReference type="Proteomes" id="UP000789405"/>
    </source>
</evidence>
<gene>
    <name evidence="2" type="ORF">DERYTH_LOCUS27414</name>
</gene>
<organism evidence="2 3">
    <name type="scientific">Dentiscutata erythropus</name>
    <dbReference type="NCBI Taxonomy" id="1348616"/>
    <lineage>
        <taxon>Eukaryota</taxon>
        <taxon>Fungi</taxon>
        <taxon>Fungi incertae sedis</taxon>
        <taxon>Mucoromycota</taxon>
        <taxon>Glomeromycotina</taxon>
        <taxon>Glomeromycetes</taxon>
        <taxon>Diversisporales</taxon>
        <taxon>Gigasporaceae</taxon>
        <taxon>Dentiscutata</taxon>
    </lineage>
</organism>
<dbReference type="EMBL" id="CAJVPY010062858">
    <property type="protein sequence ID" value="CAG8823004.1"/>
    <property type="molecule type" value="Genomic_DNA"/>
</dbReference>
<dbReference type="Proteomes" id="UP000789405">
    <property type="component" value="Unassembled WGS sequence"/>
</dbReference>